<comment type="caution">
    <text evidence="1">The sequence shown here is derived from an EMBL/GenBank/DDBJ whole genome shotgun (WGS) entry which is preliminary data.</text>
</comment>
<reference evidence="1 2" key="1">
    <citation type="submission" date="2021-06" db="EMBL/GenBank/DDBJ databases">
        <title>Caerostris extrusa draft genome.</title>
        <authorList>
            <person name="Kono N."/>
            <person name="Arakawa K."/>
        </authorList>
    </citation>
    <scope>NUCLEOTIDE SEQUENCE [LARGE SCALE GENOMIC DNA]</scope>
</reference>
<gene>
    <name evidence="1" type="ORF">CEXT_332841</name>
</gene>
<sequence length="72" mass="8576">MLRCFPSLTREVRFSTQNISLKRREHREKRDSEKCIKGLALCLEKPLRALLSQKIDLYRPHLPYQFCEKGVT</sequence>
<keyword evidence="2" id="KW-1185">Reference proteome</keyword>
<dbReference type="Proteomes" id="UP001054945">
    <property type="component" value="Unassembled WGS sequence"/>
</dbReference>
<name>A0AAV4MBY4_CAEEX</name>
<protein>
    <submittedName>
        <fullName evidence="1">Uncharacterized protein</fullName>
    </submittedName>
</protein>
<evidence type="ECO:0000313" key="1">
    <source>
        <dbReference type="EMBL" id="GIX69380.1"/>
    </source>
</evidence>
<feature type="non-terminal residue" evidence="1">
    <location>
        <position position="1"/>
    </location>
</feature>
<accession>A0AAV4MBY4</accession>
<dbReference type="EMBL" id="BPLR01019582">
    <property type="protein sequence ID" value="GIX69380.1"/>
    <property type="molecule type" value="Genomic_DNA"/>
</dbReference>
<dbReference type="AlphaFoldDB" id="A0AAV4MBY4"/>
<evidence type="ECO:0000313" key="2">
    <source>
        <dbReference type="Proteomes" id="UP001054945"/>
    </source>
</evidence>
<organism evidence="1 2">
    <name type="scientific">Caerostris extrusa</name>
    <name type="common">Bark spider</name>
    <name type="synonym">Caerostris bankana</name>
    <dbReference type="NCBI Taxonomy" id="172846"/>
    <lineage>
        <taxon>Eukaryota</taxon>
        <taxon>Metazoa</taxon>
        <taxon>Ecdysozoa</taxon>
        <taxon>Arthropoda</taxon>
        <taxon>Chelicerata</taxon>
        <taxon>Arachnida</taxon>
        <taxon>Araneae</taxon>
        <taxon>Araneomorphae</taxon>
        <taxon>Entelegynae</taxon>
        <taxon>Araneoidea</taxon>
        <taxon>Araneidae</taxon>
        <taxon>Caerostris</taxon>
    </lineage>
</organism>
<proteinExistence type="predicted"/>